<accession>A0A1I1ZAL7</accession>
<dbReference type="Proteomes" id="UP000181942">
    <property type="component" value="Unassembled WGS sequence"/>
</dbReference>
<organism evidence="2 3">
    <name type="scientific">Streptomyces mirabilis</name>
    <dbReference type="NCBI Taxonomy" id="68239"/>
    <lineage>
        <taxon>Bacteria</taxon>
        <taxon>Bacillati</taxon>
        <taxon>Actinomycetota</taxon>
        <taxon>Actinomycetes</taxon>
        <taxon>Kitasatosporales</taxon>
        <taxon>Streptomycetaceae</taxon>
        <taxon>Streptomyces</taxon>
    </lineage>
</organism>
<dbReference type="AlphaFoldDB" id="A0A1I1ZAL7"/>
<feature type="region of interest" description="Disordered" evidence="1">
    <location>
        <begin position="224"/>
        <end position="252"/>
    </location>
</feature>
<feature type="compositionally biased region" description="Basic residues" evidence="1">
    <location>
        <begin position="233"/>
        <end position="243"/>
    </location>
</feature>
<name>A0A1I1ZAL7_9ACTN</name>
<protein>
    <submittedName>
        <fullName evidence="2">Uncharacterized protein</fullName>
    </submittedName>
</protein>
<evidence type="ECO:0000313" key="2">
    <source>
        <dbReference type="EMBL" id="SFE28602.1"/>
    </source>
</evidence>
<dbReference type="EMBL" id="FONR01000001">
    <property type="protein sequence ID" value="SFE28602.1"/>
    <property type="molecule type" value="Genomic_DNA"/>
</dbReference>
<proteinExistence type="predicted"/>
<feature type="compositionally biased region" description="Polar residues" evidence="1">
    <location>
        <begin position="97"/>
        <end position="120"/>
    </location>
</feature>
<evidence type="ECO:0000256" key="1">
    <source>
        <dbReference type="SAM" id="MobiDB-lite"/>
    </source>
</evidence>
<reference evidence="2 3" key="1">
    <citation type="submission" date="2016-10" db="EMBL/GenBank/DDBJ databases">
        <authorList>
            <person name="de Groot N.N."/>
        </authorList>
    </citation>
    <scope>NUCLEOTIDE SEQUENCE [LARGE SCALE GENOMIC DNA]</scope>
    <source>
        <strain evidence="2 3">OK461</strain>
    </source>
</reference>
<gene>
    <name evidence="2" type="ORF">SAMN02787118_101209</name>
</gene>
<feature type="region of interest" description="Disordered" evidence="1">
    <location>
        <begin position="34"/>
        <end position="141"/>
    </location>
</feature>
<evidence type="ECO:0000313" key="3">
    <source>
        <dbReference type="Proteomes" id="UP000181942"/>
    </source>
</evidence>
<sequence length="259" mass="27897">MPHAEPPLSAVLLEPLHLCEPRLHREAHRGVVDGRGAQHHRLVGRRGEPVQLCTPRRRTRAPTPPAGTCSRARPPRLPEPLPATAVHGFPAGAGNRPRSTLCGSRSTASSPLQDGQSHQLRQVMKRPVAKSLRLSSPRRDRPPQLLTQAAIKIRAMLGPGPTHRSLNRIRAAQRRADHVSPADEAPPGVLLGEAAGLLPVAEKGCLTRSDVRQAPLGPCRARLRRGVGGMRPPARRPCPRRGPARSPTCGDRSALACEV</sequence>